<protein>
    <recommendedName>
        <fullName evidence="1">HTH luxR-type domain-containing protein</fullName>
    </recommendedName>
</protein>
<organism evidence="2 3">
    <name type="scientific">Bradyrhizobium betae</name>
    <dbReference type="NCBI Taxonomy" id="244734"/>
    <lineage>
        <taxon>Bacteria</taxon>
        <taxon>Pseudomonadati</taxon>
        <taxon>Pseudomonadota</taxon>
        <taxon>Alphaproteobacteria</taxon>
        <taxon>Hyphomicrobiales</taxon>
        <taxon>Nitrobacteraceae</taxon>
        <taxon>Bradyrhizobium</taxon>
    </lineage>
</organism>
<proteinExistence type="predicted"/>
<reference evidence="2 3" key="1">
    <citation type="submission" date="2017-03" db="EMBL/GenBank/DDBJ databases">
        <authorList>
            <person name="Safronova V.I."/>
            <person name="Sazanova A.L."/>
            <person name="Chirak E.R."/>
        </authorList>
    </citation>
    <scope>NUCLEOTIDE SEQUENCE [LARGE SCALE GENOMIC DNA]</scope>
    <source>
        <strain evidence="2 3">Opo-243</strain>
    </source>
</reference>
<dbReference type="OrthoDB" id="5497412at2"/>
<dbReference type="InterPro" id="IPR036388">
    <property type="entry name" value="WH-like_DNA-bd_sf"/>
</dbReference>
<evidence type="ECO:0000259" key="1">
    <source>
        <dbReference type="SMART" id="SM00421"/>
    </source>
</evidence>
<keyword evidence="3" id="KW-1185">Reference proteome</keyword>
<evidence type="ECO:0000313" key="2">
    <source>
        <dbReference type="EMBL" id="RXT44351.1"/>
    </source>
</evidence>
<dbReference type="Proteomes" id="UP000290819">
    <property type="component" value="Unassembled WGS sequence"/>
</dbReference>
<dbReference type="AlphaFoldDB" id="A0A4Q1UYX8"/>
<dbReference type="Gene3D" id="1.10.10.10">
    <property type="entry name" value="Winged helix-like DNA-binding domain superfamily/Winged helix DNA-binding domain"/>
    <property type="match status" value="1"/>
</dbReference>
<dbReference type="GO" id="GO:0003677">
    <property type="term" value="F:DNA binding"/>
    <property type="evidence" value="ECO:0007669"/>
    <property type="project" value="InterPro"/>
</dbReference>
<name>A0A4Q1UYX8_9BRAD</name>
<dbReference type="EMBL" id="MZXW01000024">
    <property type="protein sequence ID" value="RXT44351.1"/>
    <property type="molecule type" value="Genomic_DNA"/>
</dbReference>
<comment type="caution">
    <text evidence="2">The sequence shown here is derived from an EMBL/GenBank/DDBJ whole genome shotgun (WGS) entry which is preliminary data.</text>
</comment>
<evidence type="ECO:0000313" key="3">
    <source>
        <dbReference type="Proteomes" id="UP000290819"/>
    </source>
</evidence>
<feature type="domain" description="HTH luxR-type" evidence="1">
    <location>
        <begin position="307"/>
        <end position="364"/>
    </location>
</feature>
<dbReference type="InterPro" id="IPR016032">
    <property type="entry name" value="Sig_transdc_resp-reg_C-effctor"/>
</dbReference>
<dbReference type="SUPFAM" id="SSF46894">
    <property type="entry name" value="C-terminal effector domain of the bipartite response regulators"/>
    <property type="match status" value="1"/>
</dbReference>
<dbReference type="GO" id="GO:0006355">
    <property type="term" value="P:regulation of DNA-templated transcription"/>
    <property type="evidence" value="ECO:0007669"/>
    <property type="project" value="InterPro"/>
</dbReference>
<sequence length="375" mass="40457">MSTDFEHRREALIGSMYDAVLDASLWSAVLEGIADLTDSAGALIHGFSVNREMYTFHELGRIDPDCKRRHELYHVANPWMRSSRFRAGHVVRSDDLIALAQLKRTSFYDDVLRPQNIAHGTIVNVISRPDFKVSINIERSETKGPFSERDIAVLNSLLPHLRRASELRLRMLDYRAAAQAERDALDALSTGIITFDAGHRVLFANATARAHAEELSLHLNTGTDVSGPPSVTNAFRALVGDAVRGGAGGAIRLPRGDGGDIGVTVAPVRGHALDRPSHHAMARPVAIALLVDVSRTHDAASALLAARHGLTAAEMRVATALAQANDMSTVAATLGISRNTLKTHAKRIYAKVGIRGHTELVRAIAQIAGTLGPAI</sequence>
<dbReference type="InterPro" id="IPR000792">
    <property type="entry name" value="Tscrpt_reg_LuxR_C"/>
</dbReference>
<accession>A0A4Q1UYX8</accession>
<gene>
    <name evidence="2" type="ORF">B5V03_22490</name>
</gene>
<dbReference type="SMART" id="SM00421">
    <property type="entry name" value="HTH_LUXR"/>
    <property type="match status" value="1"/>
</dbReference>
<dbReference type="Pfam" id="PF00196">
    <property type="entry name" value="GerE"/>
    <property type="match status" value="1"/>
</dbReference>